<proteinExistence type="inferred from homology"/>
<feature type="compositionally biased region" description="Basic and acidic residues" evidence="7">
    <location>
        <begin position="878"/>
        <end position="890"/>
    </location>
</feature>
<dbReference type="GO" id="GO:0070822">
    <property type="term" value="C:Sin3-type complex"/>
    <property type="evidence" value="ECO:0007669"/>
    <property type="project" value="TreeGrafter"/>
</dbReference>
<evidence type="ECO:0000256" key="1">
    <source>
        <dbReference type="ARBA" id="ARBA00004123"/>
    </source>
</evidence>
<sequence length="1057" mass="110901">MSSQQFPRHGLPVSGGGAPQLPAAGNLVSISQQSNPADADNNRDADHGQQDHPPAGGGGTLAFRDEKQETMVVRPYPQVQTHGQPQAAPQTVSIQPGTPVSVSAPPVHLPQGQPAVLTEGQMKAVLKSPMPSRLIAPAPASNQSHIPIPPKVPGHLTVTLESSMPPTQSIPVATISGQQGHSSNLHHLMPASIQIIRGSAPALQIATPAAPPQTFTSHLPRGAVAAAVMSSSKPVLRPATGASVGPGQPTVQHIIHQTIQSRPAVTTSTAVLPTVVAPISATRTQSPVINPAVTHSAEVAHGRPGLTIHPPPPTVSIQRSQPSRDNATRITLPSHPAIGSQKPQPPHMTQKPIFSPVTPVAAATVAPIVATNTVPSTTTMGSVPHSQMNSNTIVTMTMASHSSHATAVTTSAIPVAKVVPQPIAHSSSRVQSDYPGERANLIPIPGHRSSPNPVTMEARSDNRPPVPVQFQYFLPAYSSSYPLTHTYTPISSSVSAIRQYPVTPQAPSSSLPTQAGVGVATTVHLNHMQLMAVDRIGLPSAQIGTQGIQPAPITAQGIQPAPMGVQGLHTSASIGTQGLQQGPMVNQQQQAQSEAKPGVVLADGFVASPISSTFSTTQPVATMVQAHAQGGVGGAPTLVSSPRPSILRKKPANEGCVRKNLIPAQPSDPSGGRMESGVRGAGSPRPSGVKTKAEVHMGVAPPVMATVEALSSQVGEQHALSSNAQHLAQAIPTLLAQPGPVPPSQPSTVLSALPAAMAVTPPVAASMANTVASPTQPAASSTAACAASSTCPDLKIKQEMESMDTSQPDPNANSSSAPALTTQASSLGAPASADLIPGASPRKKPRKQQHVISTEESEMVETNSTDEEKAPGRPITGRAERRESPPREYVDEEGVRYVPVKPRPPVTLLRHYRNPWKAAYHHFQRYSDIRVKEEKKGSLQDMANQRGVACRAQGWKIHLCAAQLRQLSSLENDVYSRLSTLQEGLIPKKRGGSDDDLHRINELIQGNMQRCKLVMDQVTEARDTMMKVLDHKEKVLKLLNKNGAAKKSSKLKRKERA</sequence>
<gene>
    <name evidence="9" type="ORF">PBY51_024000</name>
</gene>
<name>A0AAN7XSX2_ELEMC</name>
<dbReference type="GO" id="GO:0000122">
    <property type="term" value="P:negative regulation of transcription by RNA polymerase II"/>
    <property type="evidence" value="ECO:0007669"/>
    <property type="project" value="TreeGrafter"/>
</dbReference>
<reference evidence="9 10" key="1">
    <citation type="journal article" date="2023" name="Genes (Basel)">
        <title>Chromosome-Level Genome Assembly and Circadian Gene Repertoire of the Patagonia Blennie Eleginops maclovinus-The Closest Ancestral Proxy of Antarctic Cryonotothenioids.</title>
        <authorList>
            <person name="Cheng C.C."/>
            <person name="Rivera-Colon A.G."/>
            <person name="Minhas B.F."/>
            <person name="Wilson L."/>
            <person name="Rayamajhi N."/>
            <person name="Vargas-Chacoff L."/>
            <person name="Catchen J.M."/>
        </authorList>
    </citation>
    <scope>NUCLEOTIDE SEQUENCE [LARGE SCALE GENOMIC DNA]</scope>
    <source>
        <strain evidence="9">JMC-PN-2008</strain>
    </source>
</reference>
<keyword evidence="6" id="KW-0539">Nucleus</keyword>
<keyword evidence="10" id="KW-1185">Reference proteome</keyword>
<comment type="subcellular location">
    <subcellularLocation>
        <location evidence="1">Nucleus</location>
    </subcellularLocation>
</comment>
<evidence type="ECO:0000256" key="4">
    <source>
        <dbReference type="ARBA" id="ARBA00023015"/>
    </source>
</evidence>
<dbReference type="AlphaFoldDB" id="A0AAN7XSX2"/>
<feature type="region of interest" description="Disordered" evidence="7">
    <location>
        <begin position="660"/>
        <end position="689"/>
    </location>
</feature>
<accession>A0AAN7XSX2</accession>
<dbReference type="PANTHER" id="PTHR13497:SF3">
    <property type="entry name" value="HISTONE DEACETYLASE COMPLEX SUBUNIT SAP130"/>
    <property type="match status" value="1"/>
</dbReference>
<feature type="domain" description="Histone deacetylase complex subunit SAP130 C-terminal" evidence="8">
    <location>
        <begin position="637"/>
        <end position="1040"/>
    </location>
</feature>
<dbReference type="InterPro" id="IPR024137">
    <property type="entry name" value="His_deAcase_cplx_SAP130"/>
</dbReference>
<dbReference type="InterPro" id="IPR031963">
    <property type="entry name" value="SAP130_C"/>
</dbReference>
<feature type="compositionally biased region" description="Basic and acidic residues" evidence="7">
    <location>
        <begin position="40"/>
        <end position="50"/>
    </location>
</feature>
<reference evidence="9 10" key="2">
    <citation type="journal article" date="2023" name="Mol. Biol. Evol.">
        <title>Genomics of Secondarily Temperate Adaptation in the Only Non-Antarctic Icefish.</title>
        <authorList>
            <person name="Rivera-Colon A.G."/>
            <person name="Rayamajhi N."/>
            <person name="Minhas B.F."/>
            <person name="Madrigal G."/>
            <person name="Bilyk K.T."/>
            <person name="Yoon V."/>
            <person name="Hune M."/>
            <person name="Gregory S."/>
            <person name="Cheng C.H.C."/>
            <person name="Catchen J.M."/>
        </authorList>
    </citation>
    <scope>NUCLEOTIDE SEQUENCE [LARGE SCALE GENOMIC DNA]</scope>
    <source>
        <strain evidence="9">JMC-PN-2008</strain>
    </source>
</reference>
<dbReference type="EMBL" id="JAUZQC010000006">
    <property type="protein sequence ID" value="KAK5869268.1"/>
    <property type="molecule type" value="Genomic_DNA"/>
</dbReference>
<dbReference type="Proteomes" id="UP001346869">
    <property type="component" value="Unassembled WGS sequence"/>
</dbReference>
<comment type="caution">
    <text evidence="9">The sequence shown here is derived from an EMBL/GenBank/DDBJ whole genome shotgun (WGS) entry which is preliminary data.</text>
</comment>
<evidence type="ECO:0000256" key="6">
    <source>
        <dbReference type="ARBA" id="ARBA00023242"/>
    </source>
</evidence>
<feature type="region of interest" description="Disordered" evidence="7">
    <location>
        <begin position="575"/>
        <end position="596"/>
    </location>
</feature>
<keyword evidence="3" id="KW-0678">Repressor</keyword>
<keyword evidence="5" id="KW-0804">Transcription</keyword>
<evidence type="ECO:0000256" key="7">
    <source>
        <dbReference type="SAM" id="MobiDB-lite"/>
    </source>
</evidence>
<comment type="similarity">
    <text evidence="2">Belongs to the SAP130 family.</text>
</comment>
<feature type="compositionally biased region" description="Polar residues" evidence="7">
    <location>
        <begin position="575"/>
        <end position="593"/>
    </location>
</feature>
<organism evidence="9 10">
    <name type="scientific">Eleginops maclovinus</name>
    <name type="common">Patagonian blennie</name>
    <name type="synonym">Eleginus maclovinus</name>
    <dbReference type="NCBI Taxonomy" id="56733"/>
    <lineage>
        <taxon>Eukaryota</taxon>
        <taxon>Metazoa</taxon>
        <taxon>Chordata</taxon>
        <taxon>Craniata</taxon>
        <taxon>Vertebrata</taxon>
        <taxon>Euteleostomi</taxon>
        <taxon>Actinopterygii</taxon>
        <taxon>Neopterygii</taxon>
        <taxon>Teleostei</taxon>
        <taxon>Neoteleostei</taxon>
        <taxon>Acanthomorphata</taxon>
        <taxon>Eupercaria</taxon>
        <taxon>Perciformes</taxon>
        <taxon>Notothenioidei</taxon>
        <taxon>Eleginopidae</taxon>
        <taxon>Eleginops</taxon>
    </lineage>
</organism>
<evidence type="ECO:0000313" key="10">
    <source>
        <dbReference type="Proteomes" id="UP001346869"/>
    </source>
</evidence>
<feature type="region of interest" description="Disordered" evidence="7">
    <location>
        <begin position="442"/>
        <end position="462"/>
    </location>
</feature>
<evidence type="ECO:0000256" key="2">
    <source>
        <dbReference type="ARBA" id="ARBA00007859"/>
    </source>
</evidence>
<feature type="region of interest" description="Disordered" evidence="7">
    <location>
        <begin position="1"/>
        <end position="62"/>
    </location>
</feature>
<feature type="compositionally biased region" description="Polar residues" evidence="7">
    <location>
        <begin position="78"/>
        <end position="101"/>
    </location>
</feature>
<feature type="region of interest" description="Disordered" evidence="7">
    <location>
        <begin position="78"/>
        <end position="110"/>
    </location>
</feature>
<evidence type="ECO:0000256" key="5">
    <source>
        <dbReference type="ARBA" id="ARBA00023163"/>
    </source>
</evidence>
<feature type="region of interest" description="Disordered" evidence="7">
    <location>
        <begin position="802"/>
        <end position="890"/>
    </location>
</feature>
<keyword evidence="4" id="KW-0805">Transcription regulation</keyword>
<evidence type="ECO:0000313" key="9">
    <source>
        <dbReference type="EMBL" id="KAK5869268.1"/>
    </source>
</evidence>
<dbReference type="PANTHER" id="PTHR13497">
    <property type="entry name" value="HISTONE DEACETYLASE COMPLEX SUBUNIT SAP130"/>
    <property type="match status" value="1"/>
</dbReference>
<evidence type="ECO:0000259" key="8">
    <source>
        <dbReference type="Pfam" id="PF16014"/>
    </source>
</evidence>
<feature type="compositionally biased region" description="Polar residues" evidence="7">
    <location>
        <begin position="803"/>
        <end position="826"/>
    </location>
</feature>
<evidence type="ECO:0000256" key="3">
    <source>
        <dbReference type="ARBA" id="ARBA00022491"/>
    </source>
</evidence>
<dbReference type="Pfam" id="PF16014">
    <property type="entry name" value="SAP130_C"/>
    <property type="match status" value="1"/>
</dbReference>
<protein>
    <recommendedName>
        <fullName evidence="8">Histone deacetylase complex subunit SAP130 C-terminal domain-containing protein</fullName>
    </recommendedName>
</protein>